<protein>
    <recommendedName>
        <fullName evidence="4">DUF4181 domain-containing protein</fullName>
    </recommendedName>
</protein>
<proteinExistence type="predicted"/>
<evidence type="ECO:0000313" key="3">
    <source>
        <dbReference type="Proteomes" id="UP001597641"/>
    </source>
</evidence>
<organism evidence="2 3">
    <name type="scientific">Pontibacter toksunensis</name>
    <dbReference type="NCBI Taxonomy" id="1332631"/>
    <lineage>
        <taxon>Bacteria</taxon>
        <taxon>Pseudomonadati</taxon>
        <taxon>Bacteroidota</taxon>
        <taxon>Cytophagia</taxon>
        <taxon>Cytophagales</taxon>
        <taxon>Hymenobacteraceae</taxon>
        <taxon>Pontibacter</taxon>
    </lineage>
</organism>
<gene>
    <name evidence="2" type="ORF">ACFS7Z_19555</name>
</gene>
<feature type="transmembrane region" description="Helical" evidence="1">
    <location>
        <begin position="48"/>
        <end position="67"/>
    </location>
</feature>
<dbReference type="RefSeq" id="WP_377488235.1">
    <property type="nucleotide sequence ID" value="NZ_JBHUOX010000018.1"/>
</dbReference>
<feature type="transmembrane region" description="Helical" evidence="1">
    <location>
        <begin position="6"/>
        <end position="28"/>
    </location>
</feature>
<accession>A0ABW6BZV4</accession>
<reference evidence="3" key="1">
    <citation type="journal article" date="2019" name="Int. J. Syst. Evol. Microbiol.">
        <title>The Global Catalogue of Microorganisms (GCM) 10K type strain sequencing project: providing services to taxonomists for standard genome sequencing and annotation.</title>
        <authorList>
            <consortium name="The Broad Institute Genomics Platform"/>
            <consortium name="The Broad Institute Genome Sequencing Center for Infectious Disease"/>
            <person name="Wu L."/>
            <person name="Ma J."/>
        </authorList>
    </citation>
    <scope>NUCLEOTIDE SEQUENCE [LARGE SCALE GENOMIC DNA]</scope>
    <source>
        <strain evidence="3">KCTC 23984</strain>
    </source>
</reference>
<keyword evidence="1" id="KW-1133">Transmembrane helix</keyword>
<feature type="transmembrane region" description="Helical" evidence="1">
    <location>
        <begin position="73"/>
        <end position="92"/>
    </location>
</feature>
<sequence>MDKDLIIYLCGLHSLGFAIFHMFFWRLFEWDTDLEKVSKQNKAIIQIFNLRLIYIFLFFTFICFFFTKDLYSTGLGKVTLVGCSLFWVGRAIEQFIFLNFNHSLIHLLTFLFVIGAILFILPLL</sequence>
<keyword evidence="3" id="KW-1185">Reference proteome</keyword>
<keyword evidence="1" id="KW-0472">Membrane</keyword>
<evidence type="ECO:0000256" key="1">
    <source>
        <dbReference type="SAM" id="Phobius"/>
    </source>
</evidence>
<name>A0ABW6BZV4_9BACT</name>
<evidence type="ECO:0000313" key="2">
    <source>
        <dbReference type="EMBL" id="MFD3002578.1"/>
    </source>
</evidence>
<comment type="caution">
    <text evidence="2">The sequence shown here is derived from an EMBL/GenBank/DDBJ whole genome shotgun (WGS) entry which is preliminary data.</text>
</comment>
<feature type="transmembrane region" description="Helical" evidence="1">
    <location>
        <begin position="104"/>
        <end position="123"/>
    </location>
</feature>
<dbReference type="Proteomes" id="UP001597641">
    <property type="component" value="Unassembled WGS sequence"/>
</dbReference>
<dbReference type="EMBL" id="JBHUOX010000018">
    <property type="protein sequence ID" value="MFD3002578.1"/>
    <property type="molecule type" value="Genomic_DNA"/>
</dbReference>
<keyword evidence="1" id="KW-0812">Transmembrane</keyword>
<evidence type="ECO:0008006" key="4">
    <source>
        <dbReference type="Google" id="ProtNLM"/>
    </source>
</evidence>